<protein>
    <submittedName>
        <fullName evidence="2">Uncharacterized protein</fullName>
    </submittedName>
</protein>
<dbReference type="EMBL" id="JACCFM010000001">
    <property type="protein sequence ID" value="NYJ19155.1"/>
    <property type="molecule type" value="Genomic_DNA"/>
</dbReference>
<evidence type="ECO:0000313" key="3">
    <source>
        <dbReference type="Proteomes" id="UP000537260"/>
    </source>
</evidence>
<gene>
    <name evidence="2" type="ORF">HNR05_000946</name>
</gene>
<dbReference type="RefSeq" id="WP_179577964.1">
    <property type="nucleotide sequence ID" value="NZ_JACCFM010000001.1"/>
</dbReference>
<sequence>MTRPNLANPQFDVHAEVIAQHSKPWVAADVRRIRTEQKPATGSVAVQTAEAIPAPRKSRLRIALAYLGLLLIVAVFVALAAYGVQVIA</sequence>
<proteinExistence type="predicted"/>
<accession>A0A7Z0ECN3</accession>
<evidence type="ECO:0000313" key="2">
    <source>
        <dbReference type="EMBL" id="NYJ19155.1"/>
    </source>
</evidence>
<keyword evidence="1" id="KW-1133">Transmembrane helix</keyword>
<comment type="caution">
    <text evidence="2">The sequence shown here is derived from an EMBL/GenBank/DDBJ whole genome shotgun (WGS) entry which is preliminary data.</text>
</comment>
<evidence type="ECO:0000256" key="1">
    <source>
        <dbReference type="SAM" id="Phobius"/>
    </source>
</evidence>
<keyword evidence="1" id="KW-0472">Membrane</keyword>
<dbReference type="Proteomes" id="UP000537260">
    <property type="component" value="Unassembled WGS sequence"/>
</dbReference>
<keyword evidence="3" id="KW-1185">Reference proteome</keyword>
<reference evidence="2 3" key="1">
    <citation type="submission" date="2020-07" db="EMBL/GenBank/DDBJ databases">
        <title>Sequencing the genomes of 1000 actinobacteria strains.</title>
        <authorList>
            <person name="Klenk H.-P."/>
        </authorList>
    </citation>
    <scope>NUCLEOTIDE SEQUENCE [LARGE SCALE GENOMIC DNA]</scope>
    <source>
        <strain evidence="2 3">LI1</strain>
    </source>
</reference>
<organism evidence="2 3">
    <name type="scientific">Glaciibacter psychrotolerans</name>
    <dbReference type="NCBI Taxonomy" id="670054"/>
    <lineage>
        <taxon>Bacteria</taxon>
        <taxon>Bacillati</taxon>
        <taxon>Actinomycetota</taxon>
        <taxon>Actinomycetes</taxon>
        <taxon>Micrococcales</taxon>
        <taxon>Microbacteriaceae</taxon>
        <taxon>Glaciibacter</taxon>
    </lineage>
</organism>
<feature type="transmembrane region" description="Helical" evidence="1">
    <location>
        <begin position="63"/>
        <end position="84"/>
    </location>
</feature>
<dbReference type="AlphaFoldDB" id="A0A7Z0ECN3"/>
<keyword evidence="1" id="KW-0812">Transmembrane</keyword>
<name>A0A7Z0ECN3_9MICO</name>